<evidence type="ECO:0000259" key="6">
    <source>
        <dbReference type="Pfam" id="PF00501"/>
    </source>
</evidence>
<feature type="domain" description="AMP-dependent synthetase/ligase" evidence="6">
    <location>
        <begin position="152"/>
        <end position="547"/>
    </location>
</feature>
<evidence type="ECO:0000256" key="1">
    <source>
        <dbReference type="ARBA" id="ARBA00006432"/>
    </source>
</evidence>
<protein>
    <recommendedName>
        <fullName evidence="5">Acetyl-coenzyme A synthetase</fullName>
        <ecNumber evidence="5">6.2.1.1</ecNumber>
    </recommendedName>
</protein>
<name>A0A1D1V3M3_RAMVA</name>
<reference evidence="9 10" key="1">
    <citation type="journal article" date="2016" name="Nat. Commun.">
        <title>Extremotolerant tardigrade genome and improved radiotolerance of human cultured cells by tardigrade-unique protein.</title>
        <authorList>
            <person name="Hashimoto T."/>
            <person name="Horikawa D.D."/>
            <person name="Saito Y."/>
            <person name="Kuwahara H."/>
            <person name="Kozuka-Hata H."/>
            <person name="Shin-I T."/>
            <person name="Minakuchi Y."/>
            <person name="Ohishi K."/>
            <person name="Motoyama A."/>
            <person name="Aizu T."/>
            <person name="Enomoto A."/>
            <person name="Kondo K."/>
            <person name="Tanaka S."/>
            <person name="Hara Y."/>
            <person name="Koshikawa S."/>
            <person name="Sagara H."/>
            <person name="Miura T."/>
            <person name="Yokobori S."/>
            <person name="Miyagawa K."/>
            <person name="Suzuki Y."/>
            <person name="Kubo T."/>
            <person name="Oyama M."/>
            <person name="Kohara Y."/>
            <person name="Fujiyama A."/>
            <person name="Arakawa K."/>
            <person name="Katayama T."/>
            <person name="Toyoda A."/>
            <person name="Kunieda T."/>
        </authorList>
    </citation>
    <scope>NUCLEOTIDE SEQUENCE [LARGE SCALE GENOMIC DNA]</scope>
    <source>
        <strain evidence="9 10">YOKOZUNA-1</strain>
    </source>
</reference>
<sequence length="738" mass="81551">MARRFSGIQQCNSYLDRLLLGTGKAASTPAKAYAKVGIEREYSTSTPCFANDKPKHYGKKEGAPCRNVRVPEEYGFKPGMLPGFENVAREHGLKTYKDVYRFSLEHNDLFWESCAKMLNWKEPFHTVQDCDLKKGKVGWFLGGKLNVSENCLDRHVAEDPNKIALLWEKDEPGTVQISYGQLLEWTCKMANTLKQARVQKGDCVCVYLPTSPMAVASMLACARIGAIHTVVFAGFSSESLRDRIQNCKAKVVITANEMIRGGKSIPLKQLVDDAVKDCPTVKTVFVEQRTKKEGRYAKHDVALTDALDAASAECAPEVLDSEDPLFVLYTSGSTGKPKGVLHTQAGYLLYAALTQKVVFNLKPGEVFGCLADIGWITGHSYVVYAPLANGITTVLFESTPNYPSPSRYWSTVERLKINHLYISPTALRSLLRHGKSHVKNHDLSSLRTLGLVGEPVNHEAWEWYYDVIGQRRCPVVDTWWQTETGGISIAPLPGDSADPIYPGMAMRPFFGIEPVVKNSEAFADHGSDQAGVLYVARPWPGMLRGIYGDEERFVETYLSEKPGCYTTGDGCVETADGYFKITGRVDDVINVSGHRLGTAEVENAIDSHGKVAESAVVSFPHLVKGEGLAAFVVLTDDYEADEHLVKDLKGLIKHSIASYAIPEEIVIVPHLPKTRSGKIMRRLLKLIAQNKNEDFGDTSTLQDPDILKPIIDAWSKTTTAAEYRNAKAQGTTRETSTN</sequence>
<comment type="catalytic activity">
    <reaction evidence="5">
        <text>acetate + ATP + CoA = acetyl-CoA + AMP + diphosphate</text>
        <dbReference type="Rhea" id="RHEA:23176"/>
        <dbReference type="ChEBI" id="CHEBI:30089"/>
        <dbReference type="ChEBI" id="CHEBI:30616"/>
        <dbReference type="ChEBI" id="CHEBI:33019"/>
        <dbReference type="ChEBI" id="CHEBI:57287"/>
        <dbReference type="ChEBI" id="CHEBI:57288"/>
        <dbReference type="ChEBI" id="CHEBI:456215"/>
        <dbReference type="EC" id="6.2.1.1"/>
    </reaction>
</comment>
<dbReference type="CDD" id="cd05966">
    <property type="entry name" value="ACS"/>
    <property type="match status" value="1"/>
</dbReference>
<evidence type="ECO:0000256" key="4">
    <source>
        <dbReference type="ARBA" id="ARBA00022840"/>
    </source>
</evidence>
<dbReference type="OrthoDB" id="1706066at2759"/>
<dbReference type="PANTHER" id="PTHR24095:SF14">
    <property type="entry name" value="ACETYL-COENZYME A SYNTHETASE 1"/>
    <property type="match status" value="1"/>
</dbReference>
<evidence type="ECO:0000256" key="3">
    <source>
        <dbReference type="ARBA" id="ARBA00022741"/>
    </source>
</evidence>
<proteinExistence type="inferred from homology"/>
<evidence type="ECO:0000313" key="10">
    <source>
        <dbReference type="Proteomes" id="UP000186922"/>
    </source>
</evidence>
<dbReference type="STRING" id="947166.A0A1D1V3M3"/>
<dbReference type="GO" id="GO:0019427">
    <property type="term" value="P:acetyl-CoA biosynthetic process from acetate"/>
    <property type="evidence" value="ECO:0007669"/>
    <property type="project" value="InterPro"/>
</dbReference>
<dbReference type="InterPro" id="IPR000873">
    <property type="entry name" value="AMP-dep_synth/lig_dom"/>
</dbReference>
<comment type="similarity">
    <text evidence="1 5">Belongs to the ATP-dependent AMP-binding enzyme family.</text>
</comment>
<accession>A0A1D1V3M3</accession>
<dbReference type="GO" id="GO:0016208">
    <property type="term" value="F:AMP binding"/>
    <property type="evidence" value="ECO:0007669"/>
    <property type="project" value="InterPro"/>
</dbReference>
<evidence type="ECO:0000259" key="8">
    <source>
        <dbReference type="Pfam" id="PF16177"/>
    </source>
</evidence>
<dbReference type="Pfam" id="PF00501">
    <property type="entry name" value="AMP-binding"/>
    <property type="match status" value="1"/>
</dbReference>
<evidence type="ECO:0000256" key="5">
    <source>
        <dbReference type="RuleBase" id="RU361147"/>
    </source>
</evidence>
<dbReference type="Gene3D" id="3.30.300.30">
    <property type="match status" value="1"/>
</dbReference>
<dbReference type="InterPro" id="IPR032387">
    <property type="entry name" value="ACAS_N"/>
</dbReference>
<dbReference type="GO" id="GO:0005739">
    <property type="term" value="C:mitochondrion"/>
    <property type="evidence" value="ECO:0007669"/>
    <property type="project" value="TreeGrafter"/>
</dbReference>
<dbReference type="PANTHER" id="PTHR24095">
    <property type="entry name" value="ACETYL-COENZYME A SYNTHETASE"/>
    <property type="match status" value="1"/>
</dbReference>
<dbReference type="EMBL" id="BDGG01000002">
    <property type="protein sequence ID" value="GAU93058.1"/>
    <property type="molecule type" value="Genomic_DNA"/>
</dbReference>
<feature type="domain" description="Acetyl-coenzyme A synthetase N-terminal" evidence="8">
    <location>
        <begin position="96"/>
        <end position="151"/>
    </location>
</feature>
<dbReference type="EC" id="6.2.1.1" evidence="5"/>
<dbReference type="NCBIfam" id="NF001208">
    <property type="entry name" value="PRK00174.1"/>
    <property type="match status" value="1"/>
</dbReference>
<dbReference type="Pfam" id="PF13193">
    <property type="entry name" value="AMP-binding_C"/>
    <property type="match status" value="1"/>
</dbReference>
<evidence type="ECO:0000259" key="7">
    <source>
        <dbReference type="Pfam" id="PF13193"/>
    </source>
</evidence>
<dbReference type="Pfam" id="PF16177">
    <property type="entry name" value="ACAS_N"/>
    <property type="match status" value="1"/>
</dbReference>
<evidence type="ECO:0000313" key="9">
    <source>
        <dbReference type="EMBL" id="GAU93058.1"/>
    </source>
</evidence>
<dbReference type="InterPro" id="IPR020845">
    <property type="entry name" value="AMP-binding_CS"/>
</dbReference>
<dbReference type="InterPro" id="IPR045851">
    <property type="entry name" value="AMP-bd_C_sf"/>
</dbReference>
<dbReference type="SUPFAM" id="SSF56801">
    <property type="entry name" value="Acetyl-CoA synthetase-like"/>
    <property type="match status" value="1"/>
</dbReference>
<dbReference type="FunFam" id="3.40.50.12780:FF:000001">
    <property type="entry name" value="Acetyl-coenzyme A synthetase"/>
    <property type="match status" value="1"/>
</dbReference>
<dbReference type="Proteomes" id="UP000186922">
    <property type="component" value="Unassembled WGS sequence"/>
</dbReference>
<evidence type="ECO:0000256" key="2">
    <source>
        <dbReference type="ARBA" id="ARBA00022598"/>
    </source>
</evidence>
<dbReference type="Gene3D" id="3.40.50.12780">
    <property type="entry name" value="N-terminal domain of ligase-like"/>
    <property type="match status" value="1"/>
</dbReference>
<keyword evidence="3 5" id="KW-0547">Nucleotide-binding</keyword>
<dbReference type="InterPro" id="IPR042099">
    <property type="entry name" value="ANL_N_sf"/>
</dbReference>
<dbReference type="InterPro" id="IPR025110">
    <property type="entry name" value="AMP-bd_C"/>
</dbReference>
<dbReference type="GO" id="GO:0003987">
    <property type="term" value="F:acetate-CoA ligase activity"/>
    <property type="evidence" value="ECO:0007669"/>
    <property type="project" value="UniProtKB-UniRule"/>
</dbReference>
<dbReference type="PROSITE" id="PS00455">
    <property type="entry name" value="AMP_BINDING"/>
    <property type="match status" value="1"/>
</dbReference>
<feature type="domain" description="AMP-binding enzyme C-terminal" evidence="7">
    <location>
        <begin position="600"/>
        <end position="678"/>
    </location>
</feature>
<keyword evidence="2 5" id="KW-0436">Ligase</keyword>
<keyword evidence="4 5" id="KW-0067">ATP-binding</keyword>
<dbReference type="AlphaFoldDB" id="A0A1D1V3M3"/>
<comment type="caution">
    <text evidence="9">The sequence shown here is derived from an EMBL/GenBank/DDBJ whole genome shotgun (WGS) entry which is preliminary data.</text>
</comment>
<dbReference type="InterPro" id="IPR011904">
    <property type="entry name" value="Ac_CoA_lig"/>
</dbReference>
<keyword evidence="10" id="KW-1185">Reference proteome</keyword>
<organism evidence="9 10">
    <name type="scientific">Ramazzottius varieornatus</name>
    <name type="common">Water bear</name>
    <name type="synonym">Tardigrade</name>
    <dbReference type="NCBI Taxonomy" id="947166"/>
    <lineage>
        <taxon>Eukaryota</taxon>
        <taxon>Metazoa</taxon>
        <taxon>Ecdysozoa</taxon>
        <taxon>Tardigrada</taxon>
        <taxon>Eutardigrada</taxon>
        <taxon>Parachela</taxon>
        <taxon>Hypsibioidea</taxon>
        <taxon>Ramazzottiidae</taxon>
        <taxon>Ramazzottius</taxon>
    </lineage>
</organism>
<dbReference type="GO" id="GO:0005524">
    <property type="term" value="F:ATP binding"/>
    <property type="evidence" value="ECO:0007669"/>
    <property type="project" value="UniProtKB-UniRule"/>
</dbReference>
<dbReference type="NCBIfam" id="TIGR02188">
    <property type="entry name" value="Ac_CoA_lig_AcsA"/>
    <property type="match status" value="1"/>
</dbReference>
<gene>
    <name evidence="9" type="primary">RvY_05049-1</name>
    <name evidence="9" type="synonym">RvY_05049.1</name>
    <name evidence="9" type="ORF">RvY_05049</name>
</gene>